<dbReference type="Gene3D" id="3.90.320.10">
    <property type="match status" value="1"/>
</dbReference>
<dbReference type="SUPFAM" id="SSF52980">
    <property type="entry name" value="Restriction endonuclease-like"/>
    <property type="match status" value="1"/>
</dbReference>
<feature type="domain" description="UvrD-like helicase C-terminal" evidence="17">
    <location>
        <begin position="506"/>
        <end position="776"/>
    </location>
</feature>
<dbReference type="Proteomes" id="UP001143362">
    <property type="component" value="Unassembled WGS sequence"/>
</dbReference>
<evidence type="ECO:0000256" key="3">
    <source>
        <dbReference type="ARBA" id="ARBA00022763"/>
    </source>
</evidence>
<keyword evidence="10" id="KW-0413">Isomerase</keyword>
<keyword evidence="8" id="KW-0238">DNA-binding</keyword>
<dbReference type="InterPro" id="IPR014016">
    <property type="entry name" value="UvrD-like_ATP-bd"/>
</dbReference>
<dbReference type="Gene3D" id="1.10.486.10">
    <property type="entry name" value="PCRA, domain 4"/>
    <property type="match status" value="1"/>
</dbReference>
<keyword evidence="5 15" id="KW-0347">Helicase</keyword>
<keyword evidence="7 15" id="KW-0067">ATP-binding</keyword>
<dbReference type="PROSITE" id="PS51217">
    <property type="entry name" value="UVRD_HELICASE_CTER"/>
    <property type="match status" value="1"/>
</dbReference>
<dbReference type="Pfam" id="PF13361">
    <property type="entry name" value="UvrD_C"/>
    <property type="match status" value="1"/>
</dbReference>
<evidence type="ECO:0000256" key="1">
    <source>
        <dbReference type="ARBA" id="ARBA00022722"/>
    </source>
</evidence>
<evidence type="ECO:0000256" key="13">
    <source>
        <dbReference type="ARBA" id="ARBA00034923"/>
    </source>
</evidence>
<dbReference type="InterPro" id="IPR011335">
    <property type="entry name" value="Restrct_endonuc-II-like"/>
</dbReference>
<proteinExistence type="predicted"/>
<evidence type="ECO:0000256" key="2">
    <source>
        <dbReference type="ARBA" id="ARBA00022741"/>
    </source>
</evidence>
<evidence type="ECO:0000256" key="8">
    <source>
        <dbReference type="ARBA" id="ARBA00023125"/>
    </source>
</evidence>
<feature type="domain" description="UvrD-like helicase ATP-binding" evidence="16">
    <location>
        <begin position="7"/>
        <end position="494"/>
    </location>
</feature>
<evidence type="ECO:0000256" key="14">
    <source>
        <dbReference type="ARBA" id="ARBA00048988"/>
    </source>
</evidence>
<dbReference type="PANTHER" id="PTHR11070">
    <property type="entry name" value="UVRD / RECB / PCRA DNA HELICASE FAMILY MEMBER"/>
    <property type="match status" value="1"/>
</dbReference>
<dbReference type="Pfam" id="PF00580">
    <property type="entry name" value="UvrD-helicase"/>
    <property type="match status" value="2"/>
</dbReference>
<dbReference type="Gene3D" id="3.40.50.300">
    <property type="entry name" value="P-loop containing nucleotide triphosphate hydrolases"/>
    <property type="match status" value="4"/>
</dbReference>
<keyword evidence="1" id="KW-0540">Nuclease</keyword>
<comment type="catalytic activity">
    <reaction evidence="11">
        <text>Couples ATP hydrolysis with the unwinding of duplex DNA by translocating in the 3'-5' direction.</text>
        <dbReference type="EC" id="5.6.2.4"/>
    </reaction>
</comment>
<evidence type="ECO:0000256" key="10">
    <source>
        <dbReference type="ARBA" id="ARBA00023235"/>
    </source>
</evidence>
<accession>A0ABT3TGL2</accession>
<protein>
    <recommendedName>
        <fullName evidence="12">DNA 3'-5' helicase</fullName>
        <ecNumber evidence="12">5.6.2.4</ecNumber>
    </recommendedName>
    <alternativeName>
        <fullName evidence="13">DNA 3'-5' helicase II</fullName>
    </alternativeName>
</protein>
<evidence type="ECO:0000313" key="18">
    <source>
        <dbReference type="EMBL" id="MCX2981345.1"/>
    </source>
</evidence>
<feature type="binding site" evidence="15">
    <location>
        <begin position="28"/>
        <end position="35"/>
    </location>
    <ligand>
        <name>ATP</name>
        <dbReference type="ChEBI" id="CHEBI:30616"/>
    </ligand>
</feature>
<dbReference type="PROSITE" id="PS51198">
    <property type="entry name" value="UVRD_HELICASE_ATP_BIND"/>
    <property type="match status" value="1"/>
</dbReference>
<evidence type="ECO:0000256" key="15">
    <source>
        <dbReference type="PROSITE-ProRule" id="PRU00560"/>
    </source>
</evidence>
<evidence type="ECO:0000256" key="5">
    <source>
        <dbReference type="ARBA" id="ARBA00022806"/>
    </source>
</evidence>
<evidence type="ECO:0000256" key="9">
    <source>
        <dbReference type="ARBA" id="ARBA00023204"/>
    </source>
</evidence>
<dbReference type="PANTHER" id="PTHR11070:SF2">
    <property type="entry name" value="ATP-DEPENDENT DNA HELICASE SRS2"/>
    <property type="match status" value="1"/>
</dbReference>
<dbReference type="EMBL" id="SHNN01000002">
    <property type="protein sequence ID" value="MCX2981345.1"/>
    <property type="molecule type" value="Genomic_DNA"/>
</dbReference>
<evidence type="ECO:0000259" key="17">
    <source>
        <dbReference type="PROSITE" id="PS51217"/>
    </source>
</evidence>
<keyword evidence="4 15" id="KW-0378">Hydrolase</keyword>
<comment type="catalytic activity">
    <reaction evidence="14">
        <text>ATP + H2O = ADP + phosphate + H(+)</text>
        <dbReference type="Rhea" id="RHEA:13065"/>
        <dbReference type="ChEBI" id="CHEBI:15377"/>
        <dbReference type="ChEBI" id="CHEBI:15378"/>
        <dbReference type="ChEBI" id="CHEBI:30616"/>
        <dbReference type="ChEBI" id="CHEBI:43474"/>
        <dbReference type="ChEBI" id="CHEBI:456216"/>
        <dbReference type="EC" id="5.6.2.4"/>
    </reaction>
</comment>
<keyword evidence="19" id="KW-1185">Reference proteome</keyword>
<keyword evidence="2 15" id="KW-0547">Nucleotide-binding</keyword>
<comment type="caution">
    <text evidence="18">The sequence shown here is derived from an EMBL/GenBank/DDBJ whole genome shotgun (WGS) entry which is preliminary data.</text>
</comment>
<dbReference type="RefSeq" id="WP_279245346.1">
    <property type="nucleotide sequence ID" value="NZ_SHNN01000002.1"/>
</dbReference>
<evidence type="ECO:0000259" key="16">
    <source>
        <dbReference type="PROSITE" id="PS51198"/>
    </source>
</evidence>
<keyword evidence="6" id="KW-0269">Exonuclease</keyword>
<evidence type="ECO:0000256" key="6">
    <source>
        <dbReference type="ARBA" id="ARBA00022839"/>
    </source>
</evidence>
<name>A0ABT3TGL2_9GAMM</name>
<reference evidence="18" key="1">
    <citation type="submission" date="2019-02" db="EMBL/GenBank/DDBJ databases">
        <authorList>
            <person name="Li S.-H."/>
        </authorList>
    </citation>
    <scope>NUCLEOTIDE SEQUENCE</scope>
    <source>
        <strain evidence="18">IMCC14734</strain>
    </source>
</reference>
<dbReference type="SUPFAM" id="SSF52540">
    <property type="entry name" value="P-loop containing nucleoside triphosphate hydrolases"/>
    <property type="match status" value="1"/>
</dbReference>
<keyword evidence="3" id="KW-0227">DNA damage</keyword>
<sequence length="1114" mass="123316">MTDQPQRPADYQQRQRALEPLQSFCVTAPAGSGKTELLIQRYLTLLARVNDAQEVLAITFTRKAAAEMRERVYGALERAHNLPQPVDANGALTWQLATAVLQRDQLRDQQKQWRLLDNPGVFNIKTIDSYCSSLTRQMPVLSNFGGPVSPVDNAGPYYLEATQALLDFLETGHPQSEDLGALMLHFDNNWPQLEALFSGMLAKRDQWLPFTGSGLQDSVSLEGLRHSVSILIGDHLQQLATLLAPYAGELKTLLDYSLKNLQHDPVDAWPLPEPSELGLWQRFADLLLTGSNGWRLKVDKRQGFPAGAGEPTEFKQRLYALIAELEVQPGLLAELCLLRTLPTADQGGEEWQLTLAMGRVLPILAAQLTVVFQQHGVVDHVQVALAAQQALGSDDNPTELSMRLDYTLSHILLDEFQDTAVNQYTLVQRLTRGWLEHNEANPDNPRTFFIVGDGMQSIYGFRDANVGLFMSAREAGFNGVRPELLELSANFRSEAPLVEWVNDSFRQAFPDQDNLPRCEIAFSPAHAQKANGAQAQVLLRAFDLDDDPQRLAESQDIVALLQAGLADPECESLAVLVRSRSHLIPIIRALKLAGIPWHAEEIDALAKSAVVIDLLNLCDAVHNSADDVAWAALLRGPWCGLSLSDMHIVASNVGGDNWWQAILTLTDGSNGLLSDVGQTQLDFLVAQMAPALVRRQQQPLQYLLEELWLALGGPQIAAACGELEDAAALFALLGTLDSGGGVYDRQLLLERVARLYAPGTNADSKLQLMTLHKSKGLEFDWVVIPALERGTAADKRQMLLWNEYHSSDLRTAFLLAMDDRKKTQGSLYQFLRDDQARKQRLEATRLLYVGCTRAISRLYLSAGIKLDAKAEAWKEPGDGSLLHSLWPVFSAQAKLLAVAGPIESPEPIPADLRLRLIQPLSQPPAVMPANTEANIPAIPGNPMHRHVGTMVHVSLQRLSALDSTELANFDSSAYDAWWQTQLQQLGVDRADLSEACALVQQSVNNVLGDSRGRHIVSSEREQAQSEYAISSLRSDGRLAEYIVDRTYLEDGVRWIIDYKSSSPAVGETLEDFCRRESDRYAQQLTAYAQNLAAIDNKPVKCALYFTLIAHWLPL</sequence>
<gene>
    <name evidence="18" type="ORF">EYC98_10760</name>
</gene>
<dbReference type="InterPro" id="IPR027417">
    <property type="entry name" value="P-loop_NTPase"/>
</dbReference>
<evidence type="ECO:0000256" key="12">
    <source>
        <dbReference type="ARBA" id="ARBA00034808"/>
    </source>
</evidence>
<dbReference type="InterPro" id="IPR011604">
    <property type="entry name" value="PDDEXK-like_dom_sf"/>
</dbReference>
<dbReference type="EC" id="5.6.2.4" evidence="12"/>
<organism evidence="18 19">
    <name type="scientific">Candidatus Litorirhabdus singularis</name>
    <dbReference type="NCBI Taxonomy" id="2518993"/>
    <lineage>
        <taxon>Bacteria</taxon>
        <taxon>Pseudomonadati</taxon>
        <taxon>Pseudomonadota</taxon>
        <taxon>Gammaproteobacteria</taxon>
        <taxon>Cellvibrionales</taxon>
        <taxon>Halieaceae</taxon>
        <taxon>Candidatus Litorirhabdus</taxon>
    </lineage>
</organism>
<evidence type="ECO:0000313" key="19">
    <source>
        <dbReference type="Proteomes" id="UP001143362"/>
    </source>
</evidence>
<evidence type="ECO:0000256" key="4">
    <source>
        <dbReference type="ARBA" id="ARBA00022801"/>
    </source>
</evidence>
<evidence type="ECO:0000256" key="11">
    <source>
        <dbReference type="ARBA" id="ARBA00034617"/>
    </source>
</evidence>
<keyword evidence="9" id="KW-0234">DNA repair</keyword>
<dbReference type="InterPro" id="IPR014017">
    <property type="entry name" value="DNA_helicase_UvrD-like_C"/>
</dbReference>
<evidence type="ECO:0000256" key="7">
    <source>
        <dbReference type="ARBA" id="ARBA00022840"/>
    </source>
</evidence>
<dbReference type="InterPro" id="IPR000212">
    <property type="entry name" value="DNA_helicase_UvrD/REP"/>
</dbReference>